<accession>A0A930N0A0</accession>
<dbReference type="AlphaFoldDB" id="A0A930N0A0"/>
<dbReference type="Proteomes" id="UP000771736">
    <property type="component" value="Unassembled WGS sequence"/>
</dbReference>
<dbReference type="RefSeq" id="WP_273158240.1">
    <property type="nucleotide sequence ID" value="NZ_CAUOTG010000008.1"/>
</dbReference>
<feature type="transmembrane region" description="Helical" evidence="1">
    <location>
        <begin position="94"/>
        <end position="117"/>
    </location>
</feature>
<feature type="transmembrane region" description="Helical" evidence="1">
    <location>
        <begin position="46"/>
        <end position="69"/>
    </location>
</feature>
<proteinExistence type="predicted"/>
<evidence type="ECO:0000313" key="3">
    <source>
        <dbReference type="Proteomes" id="UP000771736"/>
    </source>
</evidence>
<name>A0A930N0A0_9BACT</name>
<sequence>MGLYDNYKRKEKLRKERHLHQMTVLCPSLLRVPEDERSALLRKASFNIFFLLSICIVLITFFFCLNDFLVDFPFKEMPPAGTPSERKAILYDNIFFIKQIICLPVLLLPIIVFRWAINRIVNRKYPKNPNNGFGF</sequence>
<protein>
    <submittedName>
        <fullName evidence="2">Uncharacterized protein</fullName>
    </submittedName>
</protein>
<organism evidence="2 3">
    <name type="scientific">Prevotella aurantiaca</name>
    <dbReference type="NCBI Taxonomy" id="596085"/>
    <lineage>
        <taxon>Bacteria</taxon>
        <taxon>Pseudomonadati</taxon>
        <taxon>Bacteroidota</taxon>
        <taxon>Bacteroidia</taxon>
        <taxon>Bacteroidales</taxon>
        <taxon>Prevotellaceae</taxon>
        <taxon>Prevotella</taxon>
    </lineage>
</organism>
<evidence type="ECO:0000313" key="2">
    <source>
        <dbReference type="EMBL" id="MBF1383442.1"/>
    </source>
</evidence>
<keyword evidence="1" id="KW-1133">Transmembrane helix</keyword>
<comment type="caution">
    <text evidence="2">The sequence shown here is derived from an EMBL/GenBank/DDBJ whole genome shotgun (WGS) entry which is preliminary data.</text>
</comment>
<evidence type="ECO:0000256" key="1">
    <source>
        <dbReference type="SAM" id="Phobius"/>
    </source>
</evidence>
<dbReference type="EMBL" id="JABZSJ010000002">
    <property type="protein sequence ID" value="MBF1383442.1"/>
    <property type="molecule type" value="Genomic_DNA"/>
</dbReference>
<keyword evidence="1" id="KW-0472">Membrane</keyword>
<gene>
    <name evidence="2" type="ORF">HXN26_01080</name>
</gene>
<reference evidence="2" key="1">
    <citation type="submission" date="2020-04" db="EMBL/GenBank/DDBJ databases">
        <title>Deep metagenomics examines the oral microbiome during advanced dental caries in children, revealing novel taxa and co-occurrences with host molecules.</title>
        <authorList>
            <person name="Baker J.L."/>
            <person name="Morton J.T."/>
            <person name="Dinis M."/>
            <person name="Alvarez R."/>
            <person name="Tran N.C."/>
            <person name="Knight R."/>
            <person name="Edlund A."/>
        </authorList>
    </citation>
    <scope>NUCLEOTIDE SEQUENCE</scope>
    <source>
        <strain evidence="2">JCVI_44_bin.5</strain>
    </source>
</reference>
<keyword evidence="1" id="KW-0812">Transmembrane</keyword>